<evidence type="ECO:0000256" key="1">
    <source>
        <dbReference type="SAM" id="MobiDB-lite"/>
    </source>
</evidence>
<feature type="region of interest" description="Disordered" evidence="1">
    <location>
        <begin position="1"/>
        <end position="38"/>
    </location>
</feature>
<gene>
    <name evidence="2" type="ORF">A8C75_07115</name>
</gene>
<evidence type="ECO:0000313" key="2">
    <source>
        <dbReference type="EMBL" id="ANG62284.1"/>
    </source>
</evidence>
<reference evidence="3" key="1">
    <citation type="submission" date="2016-05" db="EMBL/GenBank/DDBJ databases">
        <authorList>
            <person name="Baek K."/>
            <person name="Yang S.-J."/>
        </authorList>
    </citation>
    <scope>NUCLEOTIDE SEQUENCE [LARGE SCALE GENOMIC DNA]</scope>
    <source>
        <strain evidence="3">ST58-10</strain>
    </source>
</reference>
<dbReference type="AlphaFoldDB" id="A0A1A9EVU5"/>
<evidence type="ECO:0008006" key="4">
    <source>
        <dbReference type="Google" id="ProtNLM"/>
    </source>
</evidence>
<name>A0A1A9EVU5_9GAMM</name>
<proteinExistence type="predicted"/>
<dbReference type="RefSeq" id="WP_067379996.1">
    <property type="nucleotide sequence ID" value="NZ_CP015839.1"/>
</dbReference>
<organism evidence="2 3">
    <name type="scientific">Marinobacterium aestuarii</name>
    <dbReference type="NCBI Taxonomy" id="1821621"/>
    <lineage>
        <taxon>Bacteria</taxon>
        <taxon>Pseudomonadati</taxon>
        <taxon>Pseudomonadota</taxon>
        <taxon>Gammaproteobacteria</taxon>
        <taxon>Oceanospirillales</taxon>
        <taxon>Oceanospirillaceae</taxon>
        <taxon>Marinobacterium</taxon>
    </lineage>
</organism>
<sequence length="60" mass="6868">MNIQPQSPARPLQPQPRPSQQSRSQSRQRLLSRARDIRQQARGTTDLWLAAQYEAAAELL</sequence>
<protein>
    <recommendedName>
        <fullName evidence="4">HEPN domain-containing protein</fullName>
    </recommendedName>
</protein>
<dbReference type="Proteomes" id="UP000078070">
    <property type="component" value="Chromosome"/>
</dbReference>
<dbReference type="STRING" id="1821621.A8C75_07115"/>
<evidence type="ECO:0000313" key="3">
    <source>
        <dbReference type="Proteomes" id="UP000078070"/>
    </source>
</evidence>
<accession>A0A1A9EVU5</accession>
<feature type="compositionally biased region" description="Low complexity" evidence="1">
    <location>
        <begin position="1"/>
        <end position="10"/>
    </location>
</feature>
<dbReference type="KEGG" id="mars:A8C75_07115"/>
<reference evidence="2 3" key="2">
    <citation type="journal article" date="2018" name="Int. J. Syst. Evol. Microbiol.">
        <title>Marinobacterium aestuarii sp. nov., a benzene-degrading marine bacterium isolated from estuary sediment.</title>
        <authorList>
            <person name="Bae S.S."/>
            <person name="Jung J."/>
            <person name="Chung D."/>
            <person name="Baek K."/>
        </authorList>
    </citation>
    <scope>NUCLEOTIDE SEQUENCE [LARGE SCALE GENOMIC DNA]</scope>
    <source>
        <strain evidence="2 3">ST58-10</strain>
    </source>
</reference>
<keyword evidence="3" id="KW-1185">Reference proteome</keyword>
<feature type="compositionally biased region" description="Low complexity" evidence="1">
    <location>
        <begin position="18"/>
        <end position="31"/>
    </location>
</feature>
<dbReference type="EMBL" id="CP015839">
    <property type="protein sequence ID" value="ANG62284.1"/>
    <property type="molecule type" value="Genomic_DNA"/>
</dbReference>